<organism evidence="8 10">
    <name type="scientific">Vanilla planifolia</name>
    <name type="common">Vanilla</name>
    <dbReference type="NCBI Taxonomy" id="51239"/>
    <lineage>
        <taxon>Eukaryota</taxon>
        <taxon>Viridiplantae</taxon>
        <taxon>Streptophyta</taxon>
        <taxon>Embryophyta</taxon>
        <taxon>Tracheophyta</taxon>
        <taxon>Spermatophyta</taxon>
        <taxon>Magnoliopsida</taxon>
        <taxon>Liliopsida</taxon>
        <taxon>Asparagales</taxon>
        <taxon>Orchidaceae</taxon>
        <taxon>Vanilloideae</taxon>
        <taxon>Vanilleae</taxon>
        <taxon>Vanilla</taxon>
    </lineage>
</organism>
<dbReference type="EMBL" id="JADCNL010000004">
    <property type="protein sequence ID" value="KAG0484421.1"/>
    <property type="molecule type" value="Genomic_DNA"/>
</dbReference>
<dbReference type="GO" id="GO:0042546">
    <property type="term" value="P:cell wall biogenesis"/>
    <property type="evidence" value="ECO:0007669"/>
    <property type="project" value="InterPro"/>
</dbReference>
<dbReference type="Gene3D" id="2.60.120.200">
    <property type="match status" value="1"/>
</dbReference>
<dbReference type="PANTHER" id="PTHR31062">
    <property type="entry name" value="XYLOGLUCAN ENDOTRANSGLUCOSYLASE/HYDROLASE PROTEIN 8-RELATED"/>
    <property type="match status" value="1"/>
</dbReference>
<comment type="function">
    <text evidence="6">Catalyzes xyloglucan endohydrolysis (XEH) and/or endotransglycosylation (XET). Cleaves and religates xyloglucan polymers, an essential constituent of the primary cell wall, and thereby participates in cell wall construction of growing tissues.</text>
</comment>
<feature type="domain" description="GH16" evidence="7">
    <location>
        <begin position="4"/>
        <end position="240"/>
    </location>
</feature>
<keyword evidence="6" id="KW-0052">Apoplast</keyword>
<evidence type="ECO:0000256" key="2">
    <source>
        <dbReference type="ARBA" id="ARBA00022801"/>
    </source>
</evidence>
<evidence type="ECO:0000313" key="9">
    <source>
        <dbReference type="EMBL" id="KAG0486205.1"/>
    </source>
</evidence>
<comment type="similarity">
    <text evidence="6">Belongs to the glycosyl hydrolase 16 family.</text>
</comment>
<feature type="active site" description="Proton donor" evidence="5">
    <location>
        <position position="128"/>
    </location>
</feature>
<dbReference type="SUPFAM" id="SSF49899">
    <property type="entry name" value="Concanavalin A-like lectins/glucanases"/>
    <property type="match status" value="1"/>
</dbReference>
<evidence type="ECO:0000313" key="11">
    <source>
        <dbReference type="Proteomes" id="UP000639772"/>
    </source>
</evidence>
<sequence length="302" mass="34322">MSPTSSQSKPYMALLPCSFLFLLMLCLANAQPSPGYYISAKHSPISFYSGYNTLWGPQHQTVSPDQSSVTIWLDKSSGSGFKSRQPYRNGYFAASIKLQAGYTAGVNTAFYLSNNEAHPGFHDEVDMEFLGTIPGKPYTLQTNVYVMGSGDGRIVGREMRFHLWFDPTVDFHNYAILWNPDEIVYFVDDIPIRQYLRKNDATYPRRPMWAYGTIWDASPWATENGKYKADYRYQPFVSRFTKFLIGGCSAFASPNCQPVPSSPTGYGLSNMQYMAMRWVQQNYLVYNYCTNSTKDHSLTPEC</sequence>
<name>A0A835V628_VANPL</name>
<dbReference type="AlphaFoldDB" id="A0A835V628"/>
<dbReference type="EMBL" id="JADCNM010000004">
    <property type="protein sequence ID" value="KAG0486205.1"/>
    <property type="molecule type" value="Genomic_DNA"/>
</dbReference>
<evidence type="ECO:0000313" key="10">
    <source>
        <dbReference type="Proteomes" id="UP000636800"/>
    </source>
</evidence>
<comment type="caution">
    <text evidence="8">The sequence shown here is derived from an EMBL/GenBank/DDBJ whole genome shotgun (WGS) entry which is preliminary data.</text>
</comment>
<evidence type="ECO:0000313" key="8">
    <source>
        <dbReference type="EMBL" id="KAG0484421.1"/>
    </source>
</evidence>
<dbReference type="GO" id="GO:0010411">
    <property type="term" value="P:xyloglucan metabolic process"/>
    <property type="evidence" value="ECO:0007669"/>
    <property type="project" value="InterPro"/>
</dbReference>
<dbReference type="InterPro" id="IPR010713">
    <property type="entry name" value="XET_C"/>
</dbReference>
<evidence type="ECO:0000256" key="1">
    <source>
        <dbReference type="ARBA" id="ARBA00022679"/>
    </source>
</evidence>
<dbReference type="GO" id="GO:0048046">
    <property type="term" value="C:apoplast"/>
    <property type="evidence" value="ECO:0007669"/>
    <property type="project" value="UniProtKB-SubCell"/>
</dbReference>
<dbReference type="OrthoDB" id="4781at2759"/>
<dbReference type="PROSITE" id="PS51762">
    <property type="entry name" value="GH16_2"/>
    <property type="match status" value="1"/>
</dbReference>
<keyword evidence="6" id="KW-0732">Signal</keyword>
<accession>A0A835V628</accession>
<dbReference type="EC" id="2.4.1.207" evidence="6"/>
<dbReference type="FunFam" id="2.60.120.200:FF:000025">
    <property type="entry name" value="Xyloglucan endotransglucosylase/hydrolase"/>
    <property type="match status" value="1"/>
</dbReference>
<keyword evidence="6" id="KW-0961">Cell wall biogenesis/degradation</keyword>
<dbReference type="InterPro" id="IPR016455">
    <property type="entry name" value="XTH"/>
</dbReference>
<feature type="chain" id="PRO_5033963640" description="Xyloglucan endotransglucosylase/hydrolase" evidence="6">
    <location>
        <begin position="31"/>
        <end position="302"/>
    </location>
</feature>
<evidence type="ECO:0000259" key="7">
    <source>
        <dbReference type="PROSITE" id="PS51762"/>
    </source>
</evidence>
<keyword evidence="10" id="KW-1185">Reference proteome</keyword>
<evidence type="ECO:0000256" key="4">
    <source>
        <dbReference type="ARBA" id="ARBA00023295"/>
    </source>
</evidence>
<dbReference type="GO" id="GO:0004553">
    <property type="term" value="F:hydrolase activity, hydrolyzing O-glycosyl compounds"/>
    <property type="evidence" value="ECO:0007669"/>
    <property type="project" value="InterPro"/>
</dbReference>
<evidence type="ECO:0000256" key="3">
    <source>
        <dbReference type="ARBA" id="ARBA00023157"/>
    </source>
</evidence>
<dbReference type="Proteomes" id="UP000636800">
    <property type="component" value="Unassembled WGS sequence"/>
</dbReference>
<comment type="PTM">
    <text evidence="6">Contains at least one intrachain disulfide bond essential for its enzymatic activity.</text>
</comment>
<dbReference type="InterPro" id="IPR000757">
    <property type="entry name" value="Beta-glucanase-like"/>
</dbReference>
<reference evidence="10 11" key="1">
    <citation type="journal article" date="2020" name="Nat. Food">
        <title>A phased Vanilla planifolia genome enables genetic improvement of flavour and production.</title>
        <authorList>
            <person name="Hasing T."/>
            <person name="Tang H."/>
            <person name="Brym M."/>
            <person name="Khazi F."/>
            <person name="Huang T."/>
            <person name="Chambers A.H."/>
        </authorList>
    </citation>
    <scope>NUCLEOTIDE SEQUENCE [LARGE SCALE GENOMIC DNA]</scope>
    <source>
        <tissue evidence="8">Leaf</tissue>
    </source>
</reference>
<evidence type="ECO:0000256" key="6">
    <source>
        <dbReference type="RuleBase" id="RU361120"/>
    </source>
</evidence>
<dbReference type="Proteomes" id="UP000639772">
    <property type="component" value="Unassembled WGS sequence"/>
</dbReference>
<gene>
    <name evidence="9" type="ORF">HPP92_008300</name>
    <name evidence="8" type="ORF">HPP92_008500</name>
</gene>
<dbReference type="Pfam" id="PF06955">
    <property type="entry name" value="XET_C"/>
    <property type="match status" value="1"/>
</dbReference>
<dbReference type="PIRSF" id="PIRSF005604">
    <property type="entry name" value="XET"/>
    <property type="match status" value="1"/>
</dbReference>
<feature type="signal peptide" evidence="6">
    <location>
        <begin position="1"/>
        <end position="30"/>
    </location>
</feature>
<protein>
    <recommendedName>
        <fullName evidence="6">Xyloglucan endotransglucosylase/hydrolase</fullName>
        <ecNumber evidence="6">2.4.1.207</ecNumber>
    </recommendedName>
</protein>
<dbReference type="InterPro" id="IPR044791">
    <property type="entry name" value="Beta-glucanase/XTH"/>
</dbReference>
<evidence type="ECO:0000256" key="5">
    <source>
        <dbReference type="PIRSR" id="PIRSR005604-1"/>
    </source>
</evidence>
<dbReference type="GO" id="GO:0071555">
    <property type="term" value="P:cell wall organization"/>
    <property type="evidence" value="ECO:0007669"/>
    <property type="project" value="UniProtKB-KW"/>
</dbReference>
<keyword evidence="1 6" id="KW-0808">Transferase</keyword>
<keyword evidence="3" id="KW-1015">Disulfide bond</keyword>
<keyword evidence="6" id="KW-0964">Secreted</keyword>
<feature type="active site" description="Nucleophile" evidence="5">
    <location>
        <position position="124"/>
    </location>
</feature>
<dbReference type="GO" id="GO:0016762">
    <property type="term" value="F:xyloglucan:xyloglucosyl transferase activity"/>
    <property type="evidence" value="ECO:0007669"/>
    <property type="project" value="UniProtKB-EC"/>
</dbReference>
<dbReference type="Pfam" id="PF00722">
    <property type="entry name" value="Glyco_hydro_16"/>
    <property type="match status" value="1"/>
</dbReference>
<keyword evidence="2 6" id="KW-0378">Hydrolase</keyword>
<dbReference type="InterPro" id="IPR013320">
    <property type="entry name" value="ConA-like_dom_sf"/>
</dbReference>
<comment type="subcellular location">
    <subcellularLocation>
        <location evidence="6">Secreted</location>
        <location evidence="6">Cell wall</location>
    </subcellularLocation>
    <subcellularLocation>
        <location evidence="6">Secreted</location>
        <location evidence="6">Extracellular space</location>
        <location evidence="6">Apoplast</location>
    </subcellularLocation>
</comment>
<proteinExistence type="inferred from homology"/>
<keyword evidence="6" id="KW-0134">Cell wall</keyword>
<keyword evidence="4 6" id="KW-0326">Glycosidase</keyword>